<dbReference type="InterPro" id="IPR018154">
    <property type="entry name" value="TLV/ENV_coat_polyprotein"/>
</dbReference>
<dbReference type="PANTHER" id="PTHR10424">
    <property type="entry name" value="VIRAL ENVELOPE PROTEIN"/>
    <property type="match status" value="1"/>
</dbReference>
<keyword evidence="3" id="KW-0732">Signal</keyword>
<protein>
    <submittedName>
        <fullName evidence="9 10">Endogenous retrovirus group S71 member 1 Env polyprotein-like</fullName>
    </submittedName>
</protein>
<organism evidence="8 10">
    <name type="scientific">Tursiops truncatus</name>
    <name type="common">Atlantic bottle-nosed dolphin</name>
    <name type="synonym">Delphinus truncatus</name>
    <dbReference type="NCBI Taxonomy" id="9739"/>
    <lineage>
        <taxon>Eukaryota</taxon>
        <taxon>Metazoa</taxon>
        <taxon>Chordata</taxon>
        <taxon>Craniata</taxon>
        <taxon>Vertebrata</taxon>
        <taxon>Euteleostomi</taxon>
        <taxon>Mammalia</taxon>
        <taxon>Eutheria</taxon>
        <taxon>Laurasiatheria</taxon>
        <taxon>Artiodactyla</taxon>
        <taxon>Whippomorpha</taxon>
        <taxon>Cetacea</taxon>
        <taxon>Odontoceti</taxon>
        <taxon>Delphinidae</taxon>
        <taxon>Tursiops</taxon>
    </lineage>
</organism>
<keyword evidence="2 7" id="KW-0812">Transmembrane</keyword>
<evidence type="ECO:0000313" key="10">
    <source>
        <dbReference type="RefSeq" id="XP_033708724.1"/>
    </source>
</evidence>
<keyword evidence="8" id="KW-1185">Reference proteome</keyword>
<evidence type="ECO:0000256" key="1">
    <source>
        <dbReference type="ARBA" id="ARBA00004167"/>
    </source>
</evidence>
<evidence type="ECO:0000313" key="8">
    <source>
        <dbReference type="Proteomes" id="UP000245320"/>
    </source>
</evidence>
<dbReference type="RefSeq" id="XP_033708723.1">
    <property type="nucleotide sequence ID" value="XM_033852832.1"/>
</dbReference>
<dbReference type="SUPFAM" id="SSF58069">
    <property type="entry name" value="Virus ectodomain"/>
    <property type="match status" value="1"/>
</dbReference>
<keyword evidence="5 7" id="KW-0472">Membrane</keyword>
<accession>A0A6J3R2L8</accession>
<dbReference type="Proteomes" id="UP000245320">
    <property type="component" value="Chromosome 3"/>
</dbReference>
<keyword evidence="4 7" id="KW-1133">Transmembrane helix</keyword>
<sequence>MGQNETHIRNTMDARGCSWEDPHVTLGDVKGNGTCVIREGFNVTLTPYHDICNHTISIPSAPGFEYILRSPRGTWFACMKDITPCVSSTKFSSICILVHILPQIYLFRGTEGRAHLLGTRRSHRAVPILIPLLIGLGFAGSAAIGTAGLITSHQNLRNLEVLIDADLRHLTASITTLQDQVDSLAEMVLQNRRGLDLLFLKERGLCAALGETCCFYANKSGVVRDSLALVRKNIEEREKNRQASESWYQRMYTWSPWMTALLSALAGPVILLFLGLLVGPCILNALVKFVKQKISEIKILALRRTYAHLDTDETESRI</sequence>
<dbReference type="RefSeq" id="XP_033708724.1">
    <property type="nucleotide sequence ID" value="XM_033852833.1"/>
</dbReference>
<keyword evidence="6" id="KW-1015">Disulfide bond</keyword>
<evidence type="ECO:0000256" key="7">
    <source>
        <dbReference type="SAM" id="Phobius"/>
    </source>
</evidence>
<evidence type="ECO:0000256" key="3">
    <source>
        <dbReference type="ARBA" id="ARBA00022729"/>
    </source>
</evidence>
<evidence type="ECO:0000256" key="4">
    <source>
        <dbReference type="ARBA" id="ARBA00022989"/>
    </source>
</evidence>
<evidence type="ECO:0000256" key="6">
    <source>
        <dbReference type="ARBA" id="ARBA00023157"/>
    </source>
</evidence>
<dbReference type="GO" id="GO:0016020">
    <property type="term" value="C:membrane"/>
    <property type="evidence" value="ECO:0007669"/>
    <property type="project" value="UniProtKB-SubCell"/>
</dbReference>
<dbReference type="Pfam" id="PF00429">
    <property type="entry name" value="TLV_coat"/>
    <property type="match status" value="1"/>
</dbReference>
<name>A0A6J3R2L8_TURTR</name>
<evidence type="ECO:0000313" key="9">
    <source>
        <dbReference type="RefSeq" id="XP_033708723.1"/>
    </source>
</evidence>
<reference evidence="9 10" key="1">
    <citation type="submission" date="2025-04" db="UniProtKB">
        <authorList>
            <consortium name="RefSeq"/>
        </authorList>
    </citation>
    <scope>IDENTIFICATION</scope>
    <source>
        <tissue evidence="9 10">Spleen</tissue>
    </source>
</reference>
<evidence type="ECO:0000256" key="5">
    <source>
        <dbReference type="ARBA" id="ARBA00023136"/>
    </source>
</evidence>
<comment type="subcellular location">
    <subcellularLocation>
        <location evidence="1">Membrane</location>
        <topology evidence="1">Single-pass membrane protein</topology>
    </subcellularLocation>
</comment>
<evidence type="ECO:0000256" key="2">
    <source>
        <dbReference type="ARBA" id="ARBA00022692"/>
    </source>
</evidence>
<dbReference type="AlphaFoldDB" id="A0A6J3R2L8"/>
<proteinExistence type="predicted"/>
<feature type="transmembrane region" description="Helical" evidence="7">
    <location>
        <begin position="257"/>
        <end position="287"/>
    </location>
</feature>
<dbReference type="PANTHER" id="PTHR10424:SF75">
    <property type="entry name" value="ENDOGENOUS RETROVIRUS GROUP S71 MEMBER 1 ENV POLYPROTEIN"/>
    <property type="match status" value="1"/>
</dbReference>
<dbReference type="Gene3D" id="1.10.287.210">
    <property type="match status" value="1"/>
</dbReference>
<dbReference type="CDD" id="cd09851">
    <property type="entry name" value="HTLV-1-like_HR1-HR2"/>
    <property type="match status" value="1"/>
</dbReference>
<dbReference type="OrthoDB" id="9714987at2759"/>
<feature type="transmembrane region" description="Helical" evidence="7">
    <location>
        <begin position="128"/>
        <end position="150"/>
    </location>
</feature>
<gene>
    <name evidence="9 10" type="primary">LOC117311573</name>
</gene>